<comment type="catalytic activity">
    <reaction evidence="7">
        <text>(8S)-8-amino-7-oxononanoate + S-adenosyl-L-methionine = S-adenosyl-4-methylsulfanyl-2-oxobutanoate + (7R,8S)-7,8-diammoniononanoate</text>
        <dbReference type="Rhea" id="RHEA:16861"/>
        <dbReference type="ChEBI" id="CHEBI:16490"/>
        <dbReference type="ChEBI" id="CHEBI:59789"/>
        <dbReference type="ChEBI" id="CHEBI:149468"/>
        <dbReference type="ChEBI" id="CHEBI:149469"/>
        <dbReference type="EC" id="2.6.1.62"/>
    </reaction>
</comment>
<name>A0A542Z8Y2_9MICO</name>
<dbReference type="AlphaFoldDB" id="A0A542Z8Y2"/>
<keyword evidence="9" id="KW-1185">Reference proteome</keyword>
<feature type="binding site" evidence="7">
    <location>
        <position position="408"/>
    </location>
    <ligand>
        <name>substrate</name>
    </ligand>
</feature>
<sequence>MSDLDDLLAFDRDHLWHPYSSALTPSTPHLVESAGGVRLRLRLPSGERREVVDAMSSWWCAVHGYAVPQLDAAAHQQLSRMSHVMFGGLTHEPAVELGRRLIDLAPRPEGADASPLQHVFFADSGSVSVEVALKMAWQLHVNAGRPRRKMFTILGGYHGDTFAPMSVTDPVGGMHTLFTGVLPEQVFAPRPPAGLDVGPDDPAMVEWERATRELYARFADDIAAVVVEPLLQGAGGMHVYSPYAVQVLASLAREHGALVIFDEIATGFGRTGTLWAAQRCGVVPDVMTVGKALTGGYLTLAAVLCTSDVARGVSGGASGALMHGPTFMANPLACAVALASLDLLQANDWSAQVARLEEGLARGLKPAADLPHVRDVRVLGGVGVIQLDEPVRTAEVAAAAIERGVWVRPFRDLVYTMPPYVSTAEDVATICSALVGAVAEVHGA</sequence>
<dbReference type="InterPro" id="IPR005814">
    <property type="entry name" value="Aminotrans_3"/>
</dbReference>
<dbReference type="HAMAP" id="MF_00834">
    <property type="entry name" value="BioA"/>
    <property type="match status" value="1"/>
</dbReference>
<dbReference type="InterPro" id="IPR005815">
    <property type="entry name" value="BioA"/>
</dbReference>
<evidence type="ECO:0000256" key="1">
    <source>
        <dbReference type="ARBA" id="ARBA00001933"/>
    </source>
</evidence>
<feature type="binding site" evidence="7">
    <location>
        <position position="262"/>
    </location>
    <ligand>
        <name>pyridoxal 5'-phosphate</name>
        <dbReference type="ChEBI" id="CHEBI:597326"/>
    </ligand>
</feature>
<comment type="pathway">
    <text evidence="7">Cofactor biosynthesis; biotin biosynthesis; 7,8-diaminononanoate from 8-amino-7-oxononanoate (SAM route): step 1/1.</text>
</comment>
<comment type="subunit">
    <text evidence="7">Homodimer.</text>
</comment>
<dbReference type="InterPro" id="IPR015424">
    <property type="entry name" value="PyrdxlP-dep_Trfase"/>
</dbReference>
<evidence type="ECO:0000256" key="3">
    <source>
        <dbReference type="ARBA" id="ARBA00022679"/>
    </source>
</evidence>
<dbReference type="EC" id="2.6.1.62" evidence="7"/>
<feature type="binding site" evidence="7">
    <location>
        <position position="324"/>
    </location>
    <ligand>
        <name>substrate</name>
    </ligand>
</feature>
<keyword evidence="6 7" id="KW-0663">Pyridoxal phosphate</keyword>
<dbReference type="Pfam" id="PF00202">
    <property type="entry name" value="Aminotran_3"/>
    <property type="match status" value="1"/>
</dbReference>
<dbReference type="GO" id="GO:0009102">
    <property type="term" value="P:biotin biosynthetic process"/>
    <property type="evidence" value="ECO:0007669"/>
    <property type="project" value="UniProtKB-UniRule"/>
</dbReference>
<dbReference type="InterPro" id="IPR015421">
    <property type="entry name" value="PyrdxlP-dep_Trfase_major"/>
</dbReference>
<dbReference type="CDD" id="cd00610">
    <property type="entry name" value="OAT_like"/>
    <property type="match status" value="1"/>
</dbReference>
<feature type="binding site" evidence="7">
    <location>
        <position position="291"/>
    </location>
    <ligand>
        <name>substrate</name>
    </ligand>
</feature>
<reference evidence="8 9" key="1">
    <citation type="submission" date="2019-06" db="EMBL/GenBank/DDBJ databases">
        <title>Sequencing the genomes of 1000 actinobacteria strains.</title>
        <authorList>
            <person name="Klenk H.-P."/>
        </authorList>
    </citation>
    <scope>NUCLEOTIDE SEQUENCE [LARGE SCALE GENOMIC DNA]</scope>
    <source>
        <strain evidence="8 9">DSM 18082</strain>
    </source>
</reference>
<dbReference type="Gene3D" id="3.90.1150.10">
    <property type="entry name" value="Aspartate Aminotransferase, domain 1"/>
    <property type="match status" value="1"/>
</dbReference>
<dbReference type="NCBIfam" id="NF004624">
    <property type="entry name" value="PRK05964.1"/>
    <property type="match status" value="1"/>
</dbReference>
<proteinExistence type="inferred from homology"/>
<comment type="function">
    <text evidence="7">Catalyzes the transfer of the alpha-amino group from S-adenosyl-L-methionine (SAM) to 7-keto-8-aminopelargonic acid (KAPA) to form 7,8-diaminopelargonic acid (DAPA). It is the only aminotransferase known to utilize SAM as an amino donor.</text>
</comment>
<dbReference type="InterPro" id="IPR049704">
    <property type="entry name" value="Aminotrans_3_PPA_site"/>
</dbReference>
<dbReference type="RefSeq" id="WP_141790154.1">
    <property type="nucleotide sequence ID" value="NZ_BAAAKX010000008.1"/>
</dbReference>
<protein>
    <recommendedName>
        <fullName evidence="7">Adenosylmethionine-8-amino-7-oxononanoate aminotransferase</fullName>
        <ecNumber evidence="7">2.6.1.62</ecNumber>
    </recommendedName>
    <alternativeName>
        <fullName evidence="7">7,8-diamino-pelargonic acid aminotransferase</fullName>
        <shortName evidence="7">DAPA AT</shortName>
        <shortName evidence="7">DAPA aminotransferase</shortName>
    </alternativeName>
    <alternativeName>
        <fullName evidence="7">7,8-diaminononanoate synthase</fullName>
        <shortName evidence="7">DANS</shortName>
    </alternativeName>
    <alternativeName>
        <fullName evidence="7">Diaminopelargonic acid synthase</fullName>
    </alternativeName>
</protein>
<evidence type="ECO:0000313" key="9">
    <source>
        <dbReference type="Proteomes" id="UP000319514"/>
    </source>
</evidence>
<feature type="modified residue" description="N6-(pyridoxal phosphate)lysine" evidence="7">
    <location>
        <position position="291"/>
    </location>
</feature>
<dbReference type="InterPro" id="IPR015422">
    <property type="entry name" value="PyrdxlP-dep_Trfase_small"/>
</dbReference>
<comment type="cofactor">
    <cofactor evidence="1 7">
        <name>pyridoxal 5'-phosphate</name>
        <dbReference type="ChEBI" id="CHEBI:597326"/>
    </cofactor>
</comment>
<evidence type="ECO:0000256" key="5">
    <source>
        <dbReference type="ARBA" id="ARBA00022756"/>
    </source>
</evidence>
<dbReference type="OrthoDB" id="9801052at2"/>
<dbReference type="GO" id="GO:0004015">
    <property type="term" value="F:adenosylmethionine-8-amino-7-oxononanoate transaminase activity"/>
    <property type="evidence" value="ECO:0007669"/>
    <property type="project" value="UniProtKB-UniRule"/>
</dbReference>
<keyword evidence="3 7" id="KW-0808">Transferase</keyword>
<dbReference type="PANTHER" id="PTHR42684">
    <property type="entry name" value="ADENOSYLMETHIONINE-8-AMINO-7-OXONONANOATE AMINOTRANSFERASE"/>
    <property type="match status" value="1"/>
</dbReference>
<keyword evidence="7" id="KW-0963">Cytoplasm</keyword>
<dbReference type="Gene3D" id="3.40.640.10">
    <property type="entry name" value="Type I PLP-dependent aspartate aminotransferase-like (Major domain)"/>
    <property type="match status" value="1"/>
</dbReference>
<comment type="caution">
    <text evidence="8">The sequence shown here is derived from an EMBL/GenBank/DDBJ whole genome shotgun (WGS) entry which is preliminary data.</text>
</comment>
<dbReference type="PROSITE" id="PS00600">
    <property type="entry name" value="AA_TRANSFER_CLASS_3"/>
    <property type="match status" value="1"/>
</dbReference>
<evidence type="ECO:0000256" key="7">
    <source>
        <dbReference type="HAMAP-Rule" id="MF_00834"/>
    </source>
</evidence>
<feature type="site" description="Participates in the substrate recognition with KAPA and in a stacking interaction with the adenine ring of SAM" evidence="7">
    <location>
        <position position="19"/>
    </location>
</feature>
<keyword evidence="5 7" id="KW-0093">Biotin biosynthesis</keyword>
<dbReference type="NCBIfam" id="TIGR00508">
    <property type="entry name" value="bioA"/>
    <property type="match status" value="1"/>
</dbReference>
<organism evidence="8 9">
    <name type="scientific">Oryzihumus leptocrescens</name>
    <dbReference type="NCBI Taxonomy" id="297536"/>
    <lineage>
        <taxon>Bacteria</taxon>
        <taxon>Bacillati</taxon>
        <taxon>Actinomycetota</taxon>
        <taxon>Actinomycetes</taxon>
        <taxon>Micrococcales</taxon>
        <taxon>Intrasporangiaceae</taxon>
        <taxon>Oryzihumus</taxon>
    </lineage>
</organism>
<feature type="binding site" evidence="7">
    <location>
        <begin position="325"/>
        <end position="326"/>
    </location>
    <ligand>
        <name>pyridoxal 5'-phosphate</name>
        <dbReference type="ChEBI" id="CHEBI:597326"/>
    </ligand>
</feature>
<dbReference type="SUPFAM" id="SSF53383">
    <property type="entry name" value="PLP-dependent transferases"/>
    <property type="match status" value="1"/>
</dbReference>
<dbReference type="Proteomes" id="UP000319514">
    <property type="component" value="Unassembled WGS sequence"/>
</dbReference>
<feature type="binding site" evidence="7">
    <location>
        <begin position="125"/>
        <end position="126"/>
    </location>
    <ligand>
        <name>pyridoxal 5'-phosphate</name>
        <dbReference type="ChEBI" id="CHEBI:597326"/>
    </ligand>
</feature>
<evidence type="ECO:0000256" key="6">
    <source>
        <dbReference type="ARBA" id="ARBA00022898"/>
    </source>
</evidence>
<dbReference type="GO" id="GO:0005737">
    <property type="term" value="C:cytoplasm"/>
    <property type="evidence" value="ECO:0007669"/>
    <property type="project" value="UniProtKB-SubCell"/>
</dbReference>
<keyword evidence="2 7" id="KW-0032">Aminotransferase</keyword>
<comment type="similarity">
    <text evidence="7">Belongs to the class-III pyridoxal-phosphate-dependent aminotransferase family. BioA subfamily.</text>
</comment>
<comment type="subcellular location">
    <subcellularLocation>
        <location evidence="7">Cytoplasm</location>
    </subcellularLocation>
</comment>
<keyword evidence="4 7" id="KW-0949">S-adenosyl-L-methionine</keyword>
<feature type="binding site" evidence="7">
    <location>
        <position position="58"/>
    </location>
    <ligand>
        <name>substrate</name>
    </ligand>
</feature>
<dbReference type="GO" id="GO:0030170">
    <property type="term" value="F:pyridoxal phosphate binding"/>
    <property type="evidence" value="ECO:0007669"/>
    <property type="project" value="UniProtKB-UniRule"/>
</dbReference>
<accession>A0A542Z8Y2</accession>
<evidence type="ECO:0000256" key="4">
    <source>
        <dbReference type="ARBA" id="ARBA00022691"/>
    </source>
</evidence>
<dbReference type="EMBL" id="VFOQ01000002">
    <property type="protein sequence ID" value="TQL56775.1"/>
    <property type="molecule type" value="Genomic_DNA"/>
</dbReference>
<evidence type="ECO:0000256" key="2">
    <source>
        <dbReference type="ARBA" id="ARBA00022576"/>
    </source>
</evidence>
<gene>
    <name evidence="7" type="primary">bioA</name>
    <name evidence="8" type="ORF">FB474_3536</name>
</gene>
<dbReference type="PANTHER" id="PTHR42684:SF17">
    <property type="entry name" value="ADENOSYLMETHIONINE-8-AMINO-7-OXONONANOATE AMINOTRANSFERASE"/>
    <property type="match status" value="1"/>
</dbReference>
<feature type="binding site" evidence="7">
    <location>
        <position position="157"/>
    </location>
    <ligand>
        <name>substrate</name>
    </ligand>
</feature>
<evidence type="ECO:0000313" key="8">
    <source>
        <dbReference type="EMBL" id="TQL56775.1"/>
    </source>
</evidence>
<dbReference type="UniPathway" id="UPA00078">
    <property type="reaction ID" value="UER00160"/>
</dbReference>